<dbReference type="NCBIfam" id="TIGR03586">
    <property type="entry name" value="PseI"/>
    <property type="match status" value="1"/>
</dbReference>
<dbReference type="Proteomes" id="UP000004688">
    <property type="component" value="Chromosome"/>
</dbReference>
<dbReference type="GO" id="GO:0047444">
    <property type="term" value="F:N-acylneuraminate-9-phosphate synthase activity"/>
    <property type="evidence" value="ECO:0007669"/>
    <property type="project" value="UniProtKB-EC"/>
</dbReference>
<keyword evidence="2" id="KW-0808">Transferase</keyword>
<dbReference type="InterPro" id="IPR013132">
    <property type="entry name" value="PseI/NeuA/B-like_N"/>
</dbReference>
<dbReference type="SUPFAM" id="SSF51569">
    <property type="entry name" value="Aldolase"/>
    <property type="match status" value="1"/>
</dbReference>
<protein>
    <submittedName>
        <fullName evidence="2">Putative sialic acid synthase</fullName>
        <ecNumber evidence="2">2.5.1.56</ecNumber>
        <ecNumber evidence="2">2.5.1.57</ecNumber>
    </submittedName>
</protein>
<dbReference type="RefSeq" id="WP_015497346.1">
    <property type="nucleotide sequence ID" value="NC_020908.1"/>
</dbReference>
<dbReference type="EC" id="2.5.1.56" evidence="2"/>
<name>M9RRQ7_9RHOB</name>
<dbReference type="eggNOG" id="COG2089">
    <property type="taxonomic scope" value="Bacteria"/>
</dbReference>
<dbReference type="InterPro" id="IPR020030">
    <property type="entry name" value="Pseudaminic_synth_PseI"/>
</dbReference>
<dbReference type="OrthoDB" id="9781701at2"/>
<dbReference type="Gene3D" id="3.90.1210.10">
    <property type="entry name" value="Antifreeze-like/N-acetylneuraminic acid synthase C-terminal domain"/>
    <property type="match status" value="1"/>
</dbReference>
<dbReference type="PANTHER" id="PTHR42966:SF2">
    <property type="entry name" value="PSEUDAMINIC ACID SYNTHASE"/>
    <property type="match status" value="1"/>
</dbReference>
<dbReference type="SMART" id="SM00858">
    <property type="entry name" value="SAF"/>
    <property type="match status" value="1"/>
</dbReference>
<dbReference type="AlphaFoldDB" id="M9RRQ7"/>
<evidence type="ECO:0000259" key="1">
    <source>
        <dbReference type="PROSITE" id="PS50844"/>
    </source>
</evidence>
<organism evidence="2 3">
    <name type="scientific">Octadecabacter arcticus 238</name>
    <dbReference type="NCBI Taxonomy" id="391616"/>
    <lineage>
        <taxon>Bacteria</taxon>
        <taxon>Pseudomonadati</taxon>
        <taxon>Pseudomonadota</taxon>
        <taxon>Alphaproteobacteria</taxon>
        <taxon>Rhodobacterales</taxon>
        <taxon>Roseobacteraceae</taxon>
        <taxon>Octadecabacter</taxon>
    </lineage>
</organism>
<dbReference type="CDD" id="cd11615">
    <property type="entry name" value="SAF_NeuB_like"/>
    <property type="match status" value="1"/>
</dbReference>
<sequence>MSQQFRIGDRVIATDQSPYIIAELSGNHNGELGRALALVDAAAQTGADAVKLQTYTADTITIVSDRPEFRIEDGLWAGRTLHDLYAEASTPWDWHEELFARARGHGLHVFSSPFDHTAVDFLETLDAPAYKIASFELVDTPLITKAARTGKPLIMSTGIASYGEIDDACRAAREGGADGFALLHCISAYPAAPETMRLQTIKTLAATYGVPVGLSDHSLGSAVAVASIALGACIIEKHMTLARADGGPDAEFSLEPDEFKQLVADCRMAHSALGEPLYDRKGIGGANAQFRRSLYVTQDVKAGEVFNETNVRSIRPGLGLVPKHLPDIIGTTAADDIARGTPLAWGLIADR</sequence>
<dbReference type="InterPro" id="IPR013785">
    <property type="entry name" value="Aldolase_TIM"/>
</dbReference>
<dbReference type="Gene3D" id="3.20.20.70">
    <property type="entry name" value="Aldolase class I"/>
    <property type="match status" value="1"/>
</dbReference>
<evidence type="ECO:0000313" key="2">
    <source>
        <dbReference type="EMBL" id="AGI74408.1"/>
    </source>
</evidence>
<accession>M9RRQ7</accession>
<dbReference type="EMBL" id="CP003742">
    <property type="protein sequence ID" value="AGI74408.1"/>
    <property type="molecule type" value="Genomic_DNA"/>
</dbReference>
<proteinExistence type="predicted"/>
<dbReference type="Pfam" id="PF03102">
    <property type="entry name" value="NeuB"/>
    <property type="match status" value="1"/>
</dbReference>
<dbReference type="GO" id="GO:0016051">
    <property type="term" value="P:carbohydrate biosynthetic process"/>
    <property type="evidence" value="ECO:0007669"/>
    <property type="project" value="InterPro"/>
</dbReference>
<dbReference type="InterPro" id="IPR057736">
    <property type="entry name" value="SAF_PseI/NeuA/NeuB"/>
</dbReference>
<dbReference type="GO" id="GO:0050462">
    <property type="term" value="F:N-acetylneuraminate synthase activity"/>
    <property type="evidence" value="ECO:0007669"/>
    <property type="project" value="UniProtKB-EC"/>
</dbReference>
<dbReference type="InterPro" id="IPR036732">
    <property type="entry name" value="AFP_Neu5c_C_sf"/>
</dbReference>
<dbReference type="SUPFAM" id="SSF51269">
    <property type="entry name" value="AFP III-like domain"/>
    <property type="match status" value="1"/>
</dbReference>
<dbReference type="PROSITE" id="PS50844">
    <property type="entry name" value="AFP_LIKE"/>
    <property type="match status" value="1"/>
</dbReference>
<feature type="domain" description="AFP-like" evidence="1">
    <location>
        <begin position="293"/>
        <end position="351"/>
    </location>
</feature>
<dbReference type="EC" id="2.5.1.57" evidence="2"/>
<dbReference type="HOGENOM" id="CLU_040465_0_1_5"/>
<dbReference type="STRING" id="391616.OA238_c45440"/>
<dbReference type="InterPro" id="IPR006190">
    <property type="entry name" value="SAF_AFP_Neu5Ac"/>
</dbReference>
<dbReference type="PANTHER" id="PTHR42966">
    <property type="entry name" value="N-ACETYLNEURAMINATE SYNTHASE"/>
    <property type="match status" value="1"/>
</dbReference>
<reference evidence="2 3" key="1">
    <citation type="journal article" date="2013" name="PLoS ONE">
        <title>Poles Apart: Arctic and Antarctic Octadecabacter strains Share High Genome Plasticity and a New Type of Xanthorhodopsin.</title>
        <authorList>
            <person name="Vollmers J."/>
            <person name="Voget S."/>
            <person name="Dietrich S."/>
            <person name="Gollnow K."/>
            <person name="Smits M."/>
            <person name="Meyer K."/>
            <person name="Brinkhoff T."/>
            <person name="Simon M."/>
            <person name="Daniel R."/>
        </authorList>
    </citation>
    <scope>NUCLEOTIDE SEQUENCE [LARGE SCALE GENOMIC DNA]</scope>
    <source>
        <strain evidence="2 3">238</strain>
    </source>
</reference>
<gene>
    <name evidence="2" type="ORF">OA238_c45440</name>
</gene>
<evidence type="ECO:0000313" key="3">
    <source>
        <dbReference type="Proteomes" id="UP000004688"/>
    </source>
</evidence>
<dbReference type="InterPro" id="IPR051690">
    <property type="entry name" value="PseI-like"/>
</dbReference>
<dbReference type="InterPro" id="IPR013974">
    <property type="entry name" value="SAF"/>
</dbReference>
<dbReference type="KEGG" id="oar:OA238_c45440"/>
<keyword evidence="3" id="KW-1185">Reference proteome</keyword>
<dbReference type="Pfam" id="PF08666">
    <property type="entry name" value="SAF"/>
    <property type="match status" value="1"/>
</dbReference>